<dbReference type="EMBL" id="JAWDJW010000896">
    <property type="protein sequence ID" value="KAK3079831.1"/>
    <property type="molecule type" value="Genomic_DNA"/>
</dbReference>
<comment type="caution">
    <text evidence="1">The sequence shown here is derived from an EMBL/GenBank/DDBJ whole genome shotgun (WGS) entry which is preliminary data.</text>
</comment>
<name>A0ACC3DTF4_9PEZI</name>
<keyword evidence="2" id="KW-1185">Reference proteome</keyword>
<accession>A0ACC3DTF4</accession>
<evidence type="ECO:0000313" key="1">
    <source>
        <dbReference type="EMBL" id="KAK3079831.1"/>
    </source>
</evidence>
<proteinExistence type="predicted"/>
<sequence length="294" mass="31704">MWSSFIISLLFLAFTASAQTGGTNQTDVYVGPGVIPGVPVAGNYTGGLRPQIHFSPPKNFMNDPNGCFVDANGTWHLYYQQSHLNSGWKPTLGANQLASNSSLGNGTVAVDFSSVASNALYFQANVSGLPRTGIGGAATMNVTFFSPLSGESLQCGYYFGGDNPVWLNRGNVRGFDNVFFTDKFSDTKPIQPSGEFSLSGIIDRSVFELFVDGGRKSATATFFPEQPLTLMSLATANMPPNATVSVAVWGLESAWVYYEDENGTVYGNVTMGNNGTMASRRKRGYEYRAQFVRS</sequence>
<organism evidence="1 2">
    <name type="scientific">Coniosporium uncinatum</name>
    <dbReference type="NCBI Taxonomy" id="93489"/>
    <lineage>
        <taxon>Eukaryota</taxon>
        <taxon>Fungi</taxon>
        <taxon>Dikarya</taxon>
        <taxon>Ascomycota</taxon>
        <taxon>Pezizomycotina</taxon>
        <taxon>Dothideomycetes</taxon>
        <taxon>Dothideomycetes incertae sedis</taxon>
        <taxon>Coniosporium</taxon>
    </lineage>
</organism>
<protein>
    <submittedName>
        <fullName evidence="1">Uncharacterized protein</fullName>
    </submittedName>
</protein>
<gene>
    <name evidence="1" type="ORF">LTS18_003792</name>
</gene>
<dbReference type="Proteomes" id="UP001186974">
    <property type="component" value="Unassembled WGS sequence"/>
</dbReference>
<reference evidence="1" key="1">
    <citation type="submission" date="2024-09" db="EMBL/GenBank/DDBJ databases">
        <title>Black Yeasts Isolated from many extreme environments.</title>
        <authorList>
            <person name="Coleine C."/>
            <person name="Stajich J.E."/>
            <person name="Selbmann L."/>
        </authorList>
    </citation>
    <scope>NUCLEOTIDE SEQUENCE</scope>
    <source>
        <strain evidence="1">CCFEE 5737</strain>
    </source>
</reference>
<evidence type="ECO:0000313" key="2">
    <source>
        <dbReference type="Proteomes" id="UP001186974"/>
    </source>
</evidence>